<proteinExistence type="predicted"/>
<dbReference type="InterPro" id="IPR014729">
    <property type="entry name" value="Rossmann-like_a/b/a_fold"/>
</dbReference>
<evidence type="ECO:0000259" key="3">
    <source>
        <dbReference type="Pfam" id="PF01467"/>
    </source>
</evidence>
<dbReference type="Pfam" id="PF01467">
    <property type="entry name" value="CTP_transf_like"/>
    <property type="match status" value="1"/>
</dbReference>
<evidence type="ECO:0000313" key="7">
    <source>
        <dbReference type="Proteomes" id="UP000546806"/>
    </source>
</evidence>
<dbReference type="PANTHER" id="PTHR43793">
    <property type="entry name" value="FAD SYNTHASE"/>
    <property type="match status" value="1"/>
</dbReference>
<dbReference type="NCBIfam" id="TIGR00125">
    <property type="entry name" value="cyt_tran_rel"/>
    <property type="match status" value="1"/>
</dbReference>
<protein>
    <submittedName>
        <fullName evidence="5">Adenylyltransferase/cytidyltransferase family protein</fullName>
    </submittedName>
    <submittedName>
        <fullName evidence="4">Glycerol-3-phosphate cytidylyltransferase</fullName>
    </submittedName>
</protein>
<dbReference type="GeneID" id="58716586"/>
<dbReference type="RefSeq" id="WP_036084418.1">
    <property type="nucleotide sequence ID" value="NZ_CBCSHQ010000001.1"/>
</dbReference>
<keyword evidence="1 4" id="KW-0808">Transferase</keyword>
<dbReference type="EMBL" id="JNFA01000011">
    <property type="protein sequence ID" value="KGL42638.1"/>
    <property type="molecule type" value="Genomic_DNA"/>
</dbReference>
<accession>A0A099WDP5</accession>
<reference evidence="5 7" key="2">
    <citation type="submission" date="2020-03" db="EMBL/GenBank/DDBJ databases">
        <title>Soil Listeria distribution.</title>
        <authorList>
            <person name="Liao J."/>
            <person name="Wiedmann M."/>
        </authorList>
    </citation>
    <scope>NUCLEOTIDE SEQUENCE [LARGE SCALE GENOMIC DNA]</scope>
    <source>
        <strain evidence="5 7">FSL L7-0435</strain>
    </source>
</reference>
<dbReference type="GO" id="GO:0016779">
    <property type="term" value="F:nucleotidyltransferase activity"/>
    <property type="evidence" value="ECO:0007669"/>
    <property type="project" value="UniProtKB-KW"/>
</dbReference>
<reference evidence="4 6" key="1">
    <citation type="submission" date="2014-05" db="EMBL/GenBank/DDBJ databases">
        <title>Novel Listeriaceae from food processing environments.</title>
        <authorList>
            <person name="den Bakker H.C."/>
        </authorList>
    </citation>
    <scope>NUCLEOTIDE SEQUENCE [LARGE SCALE GENOMIC DNA]</scope>
    <source>
        <strain evidence="4 6">FSL A5-0281</strain>
    </source>
</reference>
<evidence type="ECO:0000313" key="5">
    <source>
        <dbReference type="EMBL" id="MBC2002331.1"/>
    </source>
</evidence>
<dbReference type="SUPFAM" id="SSF52374">
    <property type="entry name" value="Nucleotidylyl transferase"/>
    <property type="match status" value="1"/>
</dbReference>
<organism evidence="4 6">
    <name type="scientific">Listeria booriae</name>
    <dbReference type="NCBI Taxonomy" id="1552123"/>
    <lineage>
        <taxon>Bacteria</taxon>
        <taxon>Bacillati</taxon>
        <taxon>Bacillota</taxon>
        <taxon>Bacilli</taxon>
        <taxon>Bacillales</taxon>
        <taxon>Listeriaceae</taxon>
        <taxon>Listeria</taxon>
    </lineage>
</organism>
<evidence type="ECO:0000256" key="2">
    <source>
        <dbReference type="ARBA" id="ARBA00022695"/>
    </source>
</evidence>
<dbReference type="OrthoDB" id="9802794at2"/>
<evidence type="ECO:0000313" key="6">
    <source>
        <dbReference type="Proteomes" id="UP000029844"/>
    </source>
</evidence>
<dbReference type="Proteomes" id="UP000029844">
    <property type="component" value="Unassembled WGS sequence"/>
</dbReference>
<dbReference type="AlphaFoldDB" id="A0A099WDP5"/>
<dbReference type="Proteomes" id="UP000546806">
    <property type="component" value="Unassembled WGS sequence"/>
</dbReference>
<dbReference type="EMBL" id="JAARWW010000001">
    <property type="protein sequence ID" value="MBC2002331.1"/>
    <property type="molecule type" value="Genomic_DNA"/>
</dbReference>
<feature type="domain" description="Cytidyltransferase-like" evidence="3">
    <location>
        <begin position="9"/>
        <end position="134"/>
    </location>
</feature>
<dbReference type="InterPro" id="IPR004821">
    <property type="entry name" value="Cyt_trans-like"/>
</dbReference>
<gene>
    <name evidence="4" type="ORF">EP57_04025</name>
    <name evidence="5" type="ORF">HCA78_01025</name>
</gene>
<dbReference type="Gene3D" id="3.40.50.620">
    <property type="entry name" value="HUPs"/>
    <property type="match status" value="1"/>
</dbReference>
<keyword evidence="6" id="KW-1185">Reference proteome</keyword>
<evidence type="ECO:0000313" key="4">
    <source>
        <dbReference type="EMBL" id="KGL42638.1"/>
    </source>
</evidence>
<dbReference type="eggNOG" id="COG0615">
    <property type="taxonomic scope" value="Bacteria"/>
</dbReference>
<dbReference type="PANTHER" id="PTHR43793:SF1">
    <property type="entry name" value="FAD SYNTHASE"/>
    <property type="match status" value="1"/>
</dbReference>
<name>A0A099WDP5_9LIST</name>
<sequence>MRKHYKIGYTTGVYDMFHIGHLNLLKRAKAQCDYLIVGVTIDELVSYKKKQAIIPFEERIEIVKHISYVDEVVPQVNMNKMEAWQRLGFDAIFVGDDWKGSDTWNQFEADFSKVGVSIEYLPYTKGTSSTQLRQTLQTINGR</sequence>
<keyword evidence="2 4" id="KW-0548">Nucleotidyltransferase</keyword>
<dbReference type="InterPro" id="IPR050385">
    <property type="entry name" value="Archaeal_FAD_synthase"/>
</dbReference>
<comment type="caution">
    <text evidence="4">The sequence shown here is derived from an EMBL/GenBank/DDBJ whole genome shotgun (WGS) entry which is preliminary data.</text>
</comment>
<dbReference type="STRING" id="1552123.EP57_04025"/>
<evidence type="ECO:0000256" key="1">
    <source>
        <dbReference type="ARBA" id="ARBA00022679"/>
    </source>
</evidence>